<organism evidence="10 11">
    <name type="scientific">Colletotrichum sojae</name>
    <dbReference type="NCBI Taxonomy" id="2175907"/>
    <lineage>
        <taxon>Eukaryota</taxon>
        <taxon>Fungi</taxon>
        <taxon>Dikarya</taxon>
        <taxon>Ascomycota</taxon>
        <taxon>Pezizomycotina</taxon>
        <taxon>Sordariomycetes</taxon>
        <taxon>Hypocreomycetidae</taxon>
        <taxon>Glomerellales</taxon>
        <taxon>Glomerellaceae</taxon>
        <taxon>Colletotrichum</taxon>
        <taxon>Colletotrichum orchidearum species complex</taxon>
    </lineage>
</organism>
<dbReference type="InterPro" id="IPR050121">
    <property type="entry name" value="Cytochrome_P450_monoxygenase"/>
</dbReference>
<evidence type="ECO:0000256" key="4">
    <source>
        <dbReference type="ARBA" id="ARBA00022723"/>
    </source>
</evidence>
<sequence length="501" mass="57306">MAWFFLLPGPRWLDSIPHILIYLLICFIGARYTYRAFFCPLAKFPGPRIAGVTKLYEAYHVLVRNDWLENLERLHERYGPVVRIGPNELHFVDHKFCLEHHKRPDLLKCDNYYGLLDKLLGGLASPTKHVERAAAMRPIFSGQALAQYTATLDNHLESLHTRLCQAAGDSEAVNLTLHLWAFTNDVMISYLVEENYGFLRVFDLQAVHDSTRASSAIDLATVLRCMPPIKLMFDVFPALRSYSPLGWLDTLIKSHVRPIAKTWDDENSHEGILARIFNEVGNETLAIHESSQAIFIGNESLLSNLTFLIHHLIKHPESVKKIRTELDTLDLGTYGHRVWRDPRVLQLKYLDAVCKESSRLSSPGWHRQPRQSLGPTFYRGMTIPAKTSMSFTLRLLELDADIYPDPNAFNPDRWLGFSDEAKASRSQAVMFGTGTRTCLGQHIAHRVLRKAIAGIVYSFNFSLWDEKVDRMEGYRYLDTYPKKGQEGYLKVRLTPRFSASA</sequence>
<dbReference type="SUPFAM" id="SSF48264">
    <property type="entry name" value="Cytochrome P450"/>
    <property type="match status" value="1"/>
</dbReference>
<dbReference type="GO" id="GO:0016705">
    <property type="term" value="F:oxidoreductase activity, acting on paired donors, with incorporation or reduction of molecular oxygen"/>
    <property type="evidence" value="ECO:0007669"/>
    <property type="project" value="InterPro"/>
</dbReference>
<comment type="cofactor">
    <cofactor evidence="1 7">
        <name>heme</name>
        <dbReference type="ChEBI" id="CHEBI:30413"/>
    </cofactor>
</comment>
<proteinExistence type="inferred from homology"/>
<dbReference type="Pfam" id="PF00067">
    <property type="entry name" value="p450"/>
    <property type="match status" value="1"/>
</dbReference>
<keyword evidence="11" id="KW-1185">Reference proteome</keyword>
<keyword evidence="5 7" id="KW-0408">Iron</keyword>
<gene>
    <name evidence="10" type="ORF">CSOJ01_07625</name>
</gene>
<evidence type="ECO:0000256" key="5">
    <source>
        <dbReference type="ARBA" id="ARBA00023004"/>
    </source>
</evidence>
<dbReference type="AlphaFoldDB" id="A0A8H6J880"/>
<feature type="transmembrane region" description="Helical" evidence="9">
    <location>
        <begin position="15"/>
        <end position="34"/>
    </location>
</feature>
<evidence type="ECO:0000256" key="3">
    <source>
        <dbReference type="ARBA" id="ARBA00022617"/>
    </source>
</evidence>
<keyword evidence="9" id="KW-0812">Transmembrane</keyword>
<keyword evidence="9" id="KW-0472">Membrane</keyword>
<keyword evidence="3 7" id="KW-0349">Heme</keyword>
<dbReference type="EMBL" id="WIGN01000120">
    <property type="protein sequence ID" value="KAF6808302.1"/>
    <property type="molecule type" value="Genomic_DNA"/>
</dbReference>
<dbReference type="InterPro" id="IPR036396">
    <property type="entry name" value="Cyt_P450_sf"/>
</dbReference>
<dbReference type="GO" id="GO:0004497">
    <property type="term" value="F:monooxygenase activity"/>
    <property type="evidence" value="ECO:0007669"/>
    <property type="project" value="UniProtKB-KW"/>
</dbReference>
<dbReference type="PANTHER" id="PTHR24305">
    <property type="entry name" value="CYTOCHROME P450"/>
    <property type="match status" value="1"/>
</dbReference>
<dbReference type="Proteomes" id="UP000652219">
    <property type="component" value="Unassembled WGS sequence"/>
</dbReference>
<keyword evidence="6 8" id="KW-0503">Monooxygenase</keyword>
<dbReference type="GO" id="GO:0005506">
    <property type="term" value="F:iron ion binding"/>
    <property type="evidence" value="ECO:0007669"/>
    <property type="project" value="InterPro"/>
</dbReference>
<reference evidence="10 11" key="1">
    <citation type="journal article" date="2020" name="Phytopathology">
        <title>Genome Sequence Resources of Colletotrichum truncatum, C. plurivorum, C. musicola, and C. sojae: Four Species Pathogenic to Soybean (Glycine max).</title>
        <authorList>
            <person name="Rogerio F."/>
            <person name="Boufleur T.R."/>
            <person name="Ciampi-Guillardi M."/>
            <person name="Sukno S.A."/>
            <person name="Thon M.R."/>
            <person name="Massola Junior N.S."/>
            <person name="Baroncelli R."/>
        </authorList>
    </citation>
    <scope>NUCLEOTIDE SEQUENCE [LARGE SCALE GENOMIC DNA]</scope>
    <source>
        <strain evidence="10 11">LFN0009</strain>
    </source>
</reference>
<dbReference type="InterPro" id="IPR001128">
    <property type="entry name" value="Cyt_P450"/>
</dbReference>
<dbReference type="PROSITE" id="PS00086">
    <property type="entry name" value="CYTOCHROME_P450"/>
    <property type="match status" value="1"/>
</dbReference>
<accession>A0A8H6J880</accession>
<keyword evidence="9" id="KW-1133">Transmembrane helix</keyword>
<dbReference type="InterPro" id="IPR002403">
    <property type="entry name" value="Cyt_P450_E_grp-IV"/>
</dbReference>
<dbReference type="PRINTS" id="PR00465">
    <property type="entry name" value="EP450IV"/>
</dbReference>
<keyword evidence="4 7" id="KW-0479">Metal-binding</keyword>
<comment type="similarity">
    <text evidence="2 8">Belongs to the cytochrome P450 family.</text>
</comment>
<comment type="caution">
    <text evidence="10">The sequence shown here is derived from an EMBL/GenBank/DDBJ whole genome shotgun (WGS) entry which is preliminary data.</text>
</comment>
<dbReference type="GO" id="GO:0020037">
    <property type="term" value="F:heme binding"/>
    <property type="evidence" value="ECO:0007669"/>
    <property type="project" value="InterPro"/>
</dbReference>
<evidence type="ECO:0000256" key="1">
    <source>
        <dbReference type="ARBA" id="ARBA00001971"/>
    </source>
</evidence>
<protein>
    <submittedName>
        <fullName evidence="10">Cytochrome p450</fullName>
    </submittedName>
</protein>
<dbReference type="Gene3D" id="1.10.630.10">
    <property type="entry name" value="Cytochrome P450"/>
    <property type="match status" value="1"/>
</dbReference>
<dbReference type="PANTHER" id="PTHR24305:SF108">
    <property type="entry name" value="P450, PUTATIVE (EUROFUNG)-RELATED"/>
    <property type="match status" value="1"/>
</dbReference>
<evidence type="ECO:0000256" key="8">
    <source>
        <dbReference type="RuleBase" id="RU000461"/>
    </source>
</evidence>
<evidence type="ECO:0000313" key="11">
    <source>
        <dbReference type="Proteomes" id="UP000652219"/>
    </source>
</evidence>
<dbReference type="InterPro" id="IPR017972">
    <property type="entry name" value="Cyt_P450_CS"/>
</dbReference>
<feature type="binding site" description="axial binding residue" evidence="7">
    <location>
        <position position="438"/>
    </location>
    <ligand>
        <name>heme</name>
        <dbReference type="ChEBI" id="CHEBI:30413"/>
    </ligand>
    <ligandPart>
        <name>Fe</name>
        <dbReference type="ChEBI" id="CHEBI:18248"/>
    </ligandPart>
</feature>
<evidence type="ECO:0000256" key="6">
    <source>
        <dbReference type="ARBA" id="ARBA00023033"/>
    </source>
</evidence>
<evidence type="ECO:0000313" key="10">
    <source>
        <dbReference type="EMBL" id="KAF6808302.1"/>
    </source>
</evidence>
<evidence type="ECO:0000256" key="9">
    <source>
        <dbReference type="SAM" id="Phobius"/>
    </source>
</evidence>
<keyword evidence="8" id="KW-0560">Oxidoreductase</keyword>
<name>A0A8H6J880_9PEZI</name>
<evidence type="ECO:0000256" key="7">
    <source>
        <dbReference type="PIRSR" id="PIRSR602403-1"/>
    </source>
</evidence>
<evidence type="ECO:0000256" key="2">
    <source>
        <dbReference type="ARBA" id="ARBA00010617"/>
    </source>
</evidence>